<dbReference type="Pfam" id="PF13377">
    <property type="entry name" value="Peripla_BP_3"/>
    <property type="match status" value="1"/>
</dbReference>
<dbReference type="Proteomes" id="UP000315364">
    <property type="component" value="Chromosome"/>
</dbReference>
<dbReference type="PROSITE" id="PS50932">
    <property type="entry name" value="HTH_LACI_2"/>
    <property type="match status" value="1"/>
</dbReference>
<dbReference type="GO" id="GO:0003700">
    <property type="term" value="F:DNA-binding transcription factor activity"/>
    <property type="evidence" value="ECO:0007669"/>
    <property type="project" value="TreeGrafter"/>
</dbReference>
<dbReference type="KEGG" id="dea:FPZ08_01570"/>
<dbReference type="PANTHER" id="PTHR30146">
    <property type="entry name" value="LACI-RELATED TRANSCRIPTIONAL REPRESSOR"/>
    <property type="match status" value="1"/>
</dbReference>
<keyword evidence="1" id="KW-0805">Transcription regulation</keyword>
<evidence type="ECO:0000313" key="6">
    <source>
        <dbReference type="Proteomes" id="UP000315364"/>
    </source>
</evidence>
<evidence type="ECO:0000259" key="4">
    <source>
        <dbReference type="PROSITE" id="PS50932"/>
    </source>
</evidence>
<dbReference type="CDD" id="cd01392">
    <property type="entry name" value="HTH_LacI"/>
    <property type="match status" value="1"/>
</dbReference>
<dbReference type="SUPFAM" id="SSF47413">
    <property type="entry name" value="lambda repressor-like DNA-binding domains"/>
    <property type="match status" value="1"/>
</dbReference>
<dbReference type="SUPFAM" id="SSF53822">
    <property type="entry name" value="Periplasmic binding protein-like I"/>
    <property type="match status" value="1"/>
</dbReference>
<sequence>MGRPIVRLKDIADQTGFSVNTVSLALRDSPRIPQETRATIRQAAEALNYLPNHIAKSLVSRETRTIGLVLTSITNPILTLVAQEIELRLAERGYSTLFATSNGDHHEEKKVIEMFRSRQVDGMLIYPRAHRDLDHIRRLRQAGQPLVLLVGDMDAGVDVVAMDTRRGSHKAMRHLLEQGHRQIGLIDGGGERGNFEKLDGYRQALDEAGIAVDEGLLVVPQTHSVAGGYAAMAELAARGGGMTAVLAATDLLALGALRWTQENGRRVPDDMAIVGFDNIEFAQYAATPISSVDYAVGQVTELAVERLLGLIQAEALPEPEMTLIEPDLVVRASSGAPISGP</sequence>
<protein>
    <submittedName>
        <fullName evidence="5">LacI family transcriptional regulator</fullName>
    </submittedName>
</protein>
<dbReference type="InterPro" id="IPR028082">
    <property type="entry name" value="Peripla_BP_I"/>
</dbReference>
<keyword evidence="6" id="KW-1185">Reference proteome</keyword>
<dbReference type="AlphaFoldDB" id="A0A5B8LQN9"/>
<feature type="domain" description="HTH lacI-type" evidence="4">
    <location>
        <begin position="6"/>
        <end position="60"/>
    </location>
</feature>
<dbReference type="InterPro" id="IPR046335">
    <property type="entry name" value="LacI/GalR-like_sensor"/>
</dbReference>
<evidence type="ECO:0000256" key="1">
    <source>
        <dbReference type="ARBA" id="ARBA00023015"/>
    </source>
</evidence>
<proteinExistence type="predicted"/>
<dbReference type="Pfam" id="PF00356">
    <property type="entry name" value="LacI"/>
    <property type="match status" value="1"/>
</dbReference>
<dbReference type="SMART" id="SM00354">
    <property type="entry name" value="HTH_LACI"/>
    <property type="match status" value="1"/>
</dbReference>
<dbReference type="CDD" id="cd06267">
    <property type="entry name" value="PBP1_LacI_sugar_binding-like"/>
    <property type="match status" value="1"/>
</dbReference>
<gene>
    <name evidence="5" type="ORF">FPZ08_01570</name>
</gene>
<evidence type="ECO:0000256" key="3">
    <source>
        <dbReference type="ARBA" id="ARBA00023163"/>
    </source>
</evidence>
<dbReference type="RefSeq" id="WP_146288361.1">
    <property type="nucleotide sequence ID" value="NZ_CP042304.1"/>
</dbReference>
<evidence type="ECO:0000256" key="2">
    <source>
        <dbReference type="ARBA" id="ARBA00023125"/>
    </source>
</evidence>
<accession>A0A5B8LQN9</accession>
<dbReference type="Gene3D" id="3.40.50.2300">
    <property type="match status" value="2"/>
</dbReference>
<dbReference type="PANTHER" id="PTHR30146:SF109">
    <property type="entry name" value="HTH-TYPE TRANSCRIPTIONAL REGULATOR GALS"/>
    <property type="match status" value="1"/>
</dbReference>
<dbReference type="InterPro" id="IPR000843">
    <property type="entry name" value="HTH_LacI"/>
</dbReference>
<dbReference type="EMBL" id="CP042304">
    <property type="protein sequence ID" value="QDZ09550.1"/>
    <property type="molecule type" value="Genomic_DNA"/>
</dbReference>
<dbReference type="GO" id="GO:0000976">
    <property type="term" value="F:transcription cis-regulatory region binding"/>
    <property type="evidence" value="ECO:0007669"/>
    <property type="project" value="TreeGrafter"/>
</dbReference>
<dbReference type="OrthoDB" id="7946617at2"/>
<organism evidence="5 6">
    <name type="scientific">Devosia ginsengisoli</name>
    <dbReference type="NCBI Taxonomy" id="400770"/>
    <lineage>
        <taxon>Bacteria</taxon>
        <taxon>Pseudomonadati</taxon>
        <taxon>Pseudomonadota</taxon>
        <taxon>Alphaproteobacteria</taxon>
        <taxon>Hyphomicrobiales</taxon>
        <taxon>Devosiaceae</taxon>
        <taxon>Devosia</taxon>
    </lineage>
</organism>
<dbReference type="InterPro" id="IPR010982">
    <property type="entry name" value="Lambda_DNA-bd_dom_sf"/>
</dbReference>
<keyword evidence="2" id="KW-0238">DNA-binding</keyword>
<keyword evidence="3" id="KW-0804">Transcription</keyword>
<reference evidence="5 6" key="1">
    <citation type="submission" date="2019-07" db="EMBL/GenBank/DDBJ databases">
        <title>Full genome sequence of Devosia sp. Gsoil 520.</title>
        <authorList>
            <person name="Im W.-T."/>
        </authorList>
    </citation>
    <scope>NUCLEOTIDE SEQUENCE [LARGE SCALE GENOMIC DNA]</scope>
    <source>
        <strain evidence="5 6">Gsoil 520</strain>
    </source>
</reference>
<evidence type="ECO:0000313" key="5">
    <source>
        <dbReference type="EMBL" id="QDZ09550.1"/>
    </source>
</evidence>
<dbReference type="Gene3D" id="1.10.260.40">
    <property type="entry name" value="lambda repressor-like DNA-binding domains"/>
    <property type="match status" value="1"/>
</dbReference>
<name>A0A5B8LQN9_9HYPH</name>